<accession>A0A7Y3XBE9</accession>
<name>A0A7Y3XBE9_9GAMM</name>
<dbReference type="InterPro" id="IPR025612">
    <property type="entry name" value="YqjK"/>
</dbReference>
<gene>
    <name evidence="1" type="ORF">HLB35_12090</name>
</gene>
<evidence type="ECO:0000313" key="2">
    <source>
        <dbReference type="Proteomes" id="UP000588806"/>
    </source>
</evidence>
<evidence type="ECO:0008006" key="3">
    <source>
        <dbReference type="Google" id="ProtNLM"/>
    </source>
</evidence>
<organism evidence="1 2">
    <name type="scientific">Vreelandella azerica</name>
    <dbReference type="NCBI Taxonomy" id="2732867"/>
    <lineage>
        <taxon>Bacteria</taxon>
        <taxon>Pseudomonadati</taxon>
        <taxon>Pseudomonadota</taxon>
        <taxon>Gammaproteobacteria</taxon>
        <taxon>Oceanospirillales</taxon>
        <taxon>Halomonadaceae</taxon>
        <taxon>Vreelandella</taxon>
    </lineage>
</organism>
<keyword evidence="2" id="KW-1185">Reference proteome</keyword>
<proteinExistence type="predicted"/>
<reference evidence="1 2" key="2">
    <citation type="submission" date="2020-06" db="EMBL/GenBank/DDBJ databases">
        <title>Halomonas songnenensis sp. nov., a moderately halophilic bacterium isolated from saline and alkaline soils.</title>
        <authorList>
            <person name="Jiang J."/>
            <person name="Pan Y."/>
        </authorList>
    </citation>
    <scope>NUCLEOTIDE SEQUENCE [LARGE SCALE GENOMIC DNA]</scope>
    <source>
        <strain evidence="1 2">TBZ9</strain>
    </source>
</reference>
<comment type="caution">
    <text evidence="1">The sequence shown here is derived from an EMBL/GenBank/DDBJ whole genome shotgun (WGS) entry which is preliminary data.</text>
</comment>
<dbReference type="Pfam" id="PF13997">
    <property type="entry name" value="YqjK"/>
    <property type="match status" value="1"/>
</dbReference>
<reference evidence="1 2" key="1">
    <citation type="submission" date="2020-05" db="EMBL/GenBank/DDBJ databases">
        <authorList>
            <person name="Ruan W."/>
            <person name="Jeon C.O."/>
            <person name="Chun B.H."/>
        </authorList>
    </citation>
    <scope>NUCLEOTIDE SEQUENCE [LARGE SCALE GENOMIC DNA]</scope>
    <source>
        <strain evidence="1 2">TBZ9</strain>
    </source>
</reference>
<dbReference type="AlphaFoldDB" id="A0A7Y3XBE9"/>
<sequence length="104" mass="11966">MPTPNTSAEKTPNKQLSRRERKQALLQTLEQQRIDMMVDSLRLNRAAAPIDATWQQLIRFKKPLYLLGGLIAWKLARKPGRLMQLGKKAISGYVVAKRVRQLTR</sequence>
<protein>
    <recommendedName>
        <fullName evidence="3">YqjK-like protein</fullName>
    </recommendedName>
</protein>
<dbReference type="Proteomes" id="UP000588806">
    <property type="component" value="Unassembled WGS sequence"/>
</dbReference>
<evidence type="ECO:0000313" key="1">
    <source>
        <dbReference type="EMBL" id="NOG32309.1"/>
    </source>
</evidence>
<dbReference type="EMBL" id="JABFHI010000004">
    <property type="protein sequence ID" value="NOG32309.1"/>
    <property type="molecule type" value="Genomic_DNA"/>
</dbReference>